<dbReference type="InterPro" id="IPR014756">
    <property type="entry name" value="Ig_E-set"/>
</dbReference>
<dbReference type="GO" id="GO:0042995">
    <property type="term" value="C:cell projection"/>
    <property type="evidence" value="ECO:0007669"/>
    <property type="project" value="UniProtKB-SubCell"/>
</dbReference>
<keyword evidence="6" id="KW-1185">Reference proteome</keyword>
<protein>
    <submittedName>
        <fullName evidence="5">Ig domain-containing protein</fullName>
    </submittedName>
</protein>
<dbReference type="GO" id="GO:0005975">
    <property type="term" value="P:carbohydrate metabolic process"/>
    <property type="evidence" value="ECO:0007669"/>
    <property type="project" value="UniProtKB-ARBA"/>
</dbReference>
<dbReference type="SUPFAM" id="SSF81296">
    <property type="entry name" value="E set domains"/>
    <property type="match status" value="1"/>
</dbReference>
<feature type="chain" id="PRO_5007823883" evidence="3">
    <location>
        <begin position="38"/>
        <end position="898"/>
    </location>
</feature>
<evidence type="ECO:0000313" key="5">
    <source>
        <dbReference type="EMBL" id="GAT66357.1"/>
    </source>
</evidence>
<accession>A0A161LKC7</accession>
<dbReference type="InterPro" id="IPR006626">
    <property type="entry name" value="PbH1"/>
</dbReference>
<feature type="domain" description="IPT/TIG" evidence="4">
    <location>
        <begin position="709"/>
        <end position="775"/>
    </location>
</feature>
<dbReference type="Pfam" id="PF14099">
    <property type="entry name" value="Polysacc_lyase"/>
    <property type="match status" value="1"/>
</dbReference>
<keyword evidence="3" id="KW-0732">Signal</keyword>
<name>A0A161LKC7_9ACTN</name>
<proteinExistence type="predicted"/>
<comment type="caution">
    <text evidence="5">The sequence shown here is derived from an EMBL/GenBank/DDBJ whole genome shotgun (WGS) entry which is preliminary data.</text>
</comment>
<dbReference type="InterPro" id="IPR011050">
    <property type="entry name" value="Pectin_lyase_fold/virulence"/>
</dbReference>
<keyword evidence="2" id="KW-0966">Cell projection</keyword>
<dbReference type="SUPFAM" id="SSF51126">
    <property type="entry name" value="Pectin lyase-like"/>
    <property type="match status" value="2"/>
</dbReference>
<organism evidence="5 6">
    <name type="scientific">Planomonospora sphaerica</name>
    <dbReference type="NCBI Taxonomy" id="161355"/>
    <lineage>
        <taxon>Bacteria</taxon>
        <taxon>Bacillati</taxon>
        <taxon>Actinomycetota</taxon>
        <taxon>Actinomycetes</taxon>
        <taxon>Streptosporangiales</taxon>
        <taxon>Streptosporangiaceae</taxon>
        <taxon>Planomonospora</taxon>
    </lineage>
</organism>
<evidence type="ECO:0000256" key="3">
    <source>
        <dbReference type="SAM" id="SignalP"/>
    </source>
</evidence>
<dbReference type="InterPro" id="IPR012334">
    <property type="entry name" value="Pectin_lyas_fold"/>
</dbReference>
<feature type="signal peptide" evidence="3">
    <location>
        <begin position="1"/>
        <end position="37"/>
    </location>
</feature>
<dbReference type="Gene3D" id="2.160.20.10">
    <property type="entry name" value="Single-stranded right-handed beta-helix, Pectin lyase-like"/>
    <property type="match status" value="2"/>
</dbReference>
<dbReference type="CDD" id="cd00603">
    <property type="entry name" value="IPT_PCSR"/>
    <property type="match status" value="1"/>
</dbReference>
<dbReference type="SMART" id="SM00710">
    <property type="entry name" value="PbH1"/>
    <property type="match status" value="6"/>
</dbReference>
<dbReference type="Gene3D" id="2.60.40.10">
    <property type="entry name" value="Immunoglobulins"/>
    <property type="match status" value="1"/>
</dbReference>
<dbReference type="InterPro" id="IPR013783">
    <property type="entry name" value="Ig-like_fold"/>
</dbReference>
<reference evidence="5 6" key="1">
    <citation type="journal article" date="2016" name="Genome Announc.">
        <title>Draft Genome Sequence of Planomonospora sphaerica JCM9374, a Rare Actinomycete.</title>
        <authorList>
            <person name="Dohra H."/>
            <person name="Suzuki T."/>
            <person name="Inoue Y."/>
            <person name="Kodani S."/>
        </authorList>
    </citation>
    <scope>NUCLEOTIDE SEQUENCE [LARGE SCALE GENOMIC DNA]</scope>
    <source>
        <strain evidence="5 6">JCM 9374</strain>
    </source>
</reference>
<dbReference type="Pfam" id="PF01833">
    <property type="entry name" value="TIG"/>
    <property type="match status" value="1"/>
</dbReference>
<evidence type="ECO:0000313" key="6">
    <source>
        <dbReference type="Proteomes" id="UP000077701"/>
    </source>
</evidence>
<evidence type="ECO:0000259" key="4">
    <source>
        <dbReference type="Pfam" id="PF01833"/>
    </source>
</evidence>
<sequence length="898" mass="94225">MEERTGRPKRAPVYRRRALVAVPVALALVAPAVPATAAGIFDVAAYGARPGDGIDDTAAFSAALGAAAAARGGTVRVSYGVYDVRPDRLGVGAGVTLAGAGPGTVLRSVDHGFNLVAVGGGATVSGLTVDGDDKVVRGVTVAVGATGVRLTDITVRSIAPPREPGATGYAVNATQSPAAIHVSGNTDGVLLDRVTVDGVRAGATASPNVQFTGAFEGANPTFGWRRHNANDYYLQETPRPSPWAWQAVTSPSPVRAGDKALRSELRREDRPVYGGNRSEVLLDPERPREEHWYGFSILLPRGGDEDYAADRSAEVLAQWHSSPDEWERNERISPPLALYTVNGTWEIRRLWDHRTWSSNASMEAAGQRETRSLGSYEADKGRWTDWAFHVRWGWLPEHRPLLEIYKNRRLVYRTTGPNTTNDVVGNYFKMGVYKWDWSDGRASDTTRRVVYHDEYRVDDASGSLDAVSPPVPPPPPGAWPYPVARGVLVSSAPGQTIPRNVTIRASAFRNVGPKDDGDCVVLQGNGAAVEPDANLVVTGNSFTGCAKRAVKIQSPGAAVTYNTVDNPFLGTNPYVLRPAGIDTTDMYAGVSVYASRVKVHGNRLSGVGSHYAGIDVNGNGVPLEDVTLTGNTVANGAASRIGPSSLIRVHSAVTRLAVQGNSMQYGTWGLRCDVPPTAPSYSGNTVRDTATPYLGCLPAPQVGSAQMLRAAGGDPLTITGTGFGATAEAFRDARITVTVDGRSVPVTWVDDTTLRVTAPPGRPGARPSLVLARGGVAAVPVPAPGRYAASVTLLSPTAVRLSGGVTGTVWGTGFRGSTGWRLDGAAVSALPLVATSAELSGLPAGIAVLSDTSAVVKLPAAPDADGDGRPDPGAYTLSFSPADGAPYLLTAGVRLVYG</sequence>
<dbReference type="STRING" id="161355.PS9374_02006"/>
<dbReference type="Gene3D" id="2.60.120.200">
    <property type="match status" value="1"/>
</dbReference>
<dbReference type="InterPro" id="IPR002909">
    <property type="entry name" value="IPT_dom"/>
</dbReference>
<dbReference type="InterPro" id="IPR025975">
    <property type="entry name" value="Polysacc_lyase"/>
</dbReference>
<gene>
    <name evidence="5" type="ORF">PS9374_02006</name>
</gene>
<dbReference type="EMBL" id="BDCX01000004">
    <property type="protein sequence ID" value="GAT66357.1"/>
    <property type="molecule type" value="Genomic_DNA"/>
</dbReference>
<dbReference type="Proteomes" id="UP000077701">
    <property type="component" value="Unassembled WGS sequence"/>
</dbReference>
<comment type="subcellular location">
    <subcellularLocation>
        <location evidence="1">Cell projection</location>
    </subcellularLocation>
</comment>
<evidence type="ECO:0000256" key="2">
    <source>
        <dbReference type="ARBA" id="ARBA00023273"/>
    </source>
</evidence>
<reference evidence="6" key="2">
    <citation type="submission" date="2016-04" db="EMBL/GenBank/DDBJ databases">
        <title>Planomonospora sphaerica JCM9374 whole genome shotgun sequence.</title>
        <authorList>
            <person name="Suzuki T."/>
            <person name="Dohra H."/>
            <person name="Kodani S."/>
        </authorList>
    </citation>
    <scope>NUCLEOTIDE SEQUENCE [LARGE SCALE GENOMIC DNA]</scope>
    <source>
        <strain evidence="6">JCM 9374</strain>
    </source>
</reference>
<evidence type="ECO:0000256" key="1">
    <source>
        <dbReference type="ARBA" id="ARBA00004316"/>
    </source>
</evidence>
<dbReference type="AlphaFoldDB" id="A0A161LKC7"/>